<organism evidence="2 3">
    <name type="scientific">Streptococcus suis</name>
    <dbReference type="NCBI Taxonomy" id="1307"/>
    <lineage>
        <taxon>Bacteria</taxon>
        <taxon>Bacillati</taxon>
        <taxon>Bacillota</taxon>
        <taxon>Bacilli</taxon>
        <taxon>Lactobacillales</taxon>
        <taxon>Streptococcaceae</taxon>
        <taxon>Streptococcus</taxon>
    </lineage>
</organism>
<comment type="caution">
    <text evidence="2">The sequence shown here is derived from an EMBL/GenBank/DDBJ whole genome shotgun (WGS) entry which is preliminary data.</text>
</comment>
<protein>
    <submittedName>
        <fullName evidence="2">Phage protein</fullName>
    </submittedName>
</protein>
<dbReference type="Pfam" id="PF07374">
    <property type="entry name" value="DUF1492"/>
    <property type="match status" value="1"/>
</dbReference>
<keyword evidence="1" id="KW-0175">Coiled coil</keyword>
<evidence type="ECO:0000256" key="1">
    <source>
        <dbReference type="SAM" id="Coils"/>
    </source>
</evidence>
<dbReference type="AlphaFoldDB" id="A0A822VIJ8"/>
<proteinExistence type="predicted"/>
<accession>A0A822VIJ8</accession>
<sequence>MNKAKELLDELQNLDEEIQNRIDELANLEASLLSSPKMNVNKVQGGQKIQLDERYIDIFSMQDSLKEYMKDATEEAIKRRIELSRLIDKMPKPASRTILRMVYIQKASVYDMIEFLQCSKTTFYKKKKDAIRELGAVIDKSELVCSALIKLSCYYSIIKKSRGAVHCAVPLFLRWQ</sequence>
<dbReference type="Proteomes" id="UP000075041">
    <property type="component" value="Unassembled WGS sequence"/>
</dbReference>
<reference evidence="2 3" key="1">
    <citation type="submission" date="2016-02" db="EMBL/GenBank/DDBJ databases">
        <authorList>
            <consortium name="Pathogen Informatics"/>
        </authorList>
    </citation>
    <scope>NUCLEOTIDE SEQUENCE [LARGE SCALE GENOMIC DNA]</scope>
    <source>
        <strain evidence="2 3">LOLA-SS005</strain>
    </source>
</reference>
<dbReference type="EMBL" id="FIFJ01000001">
    <property type="protein sequence ID" value="CYT64231.1"/>
    <property type="molecule type" value="Genomic_DNA"/>
</dbReference>
<evidence type="ECO:0000313" key="2">
    <source>
        <dbReference type="EMBL" id="CYT64231.1"/>
    </source>
</evidence>
<dbReference type="RefSeq" id="WP_235787986.1">
    <property type="nucleotide sequence ID" value="NZ_CECR01000012.1"/>
</dbReference>
<dbReference type="InterPro" id="IPR010861">
    <property type="entry name" value="DUF1492"/>
</dbReference>
<evidence type="ECO:0000313" key="3">
    <source>
        <dbReference type="Proteomes" id="UP000075041"/>
    </source>
</evidence>
<gene>
    <name evidence="2" type="ORF">ERS132356_00072</name>
</gene>
<feature type="coiled-coil region" evidence="1">
    <location>
        <begin position="1"/>
        <end position="31"/>
    </location>
</feature>
<name>A0A822VIJ8_STRSU</name>